<dbReference type="Proteomes" id="UP000590740">
    <property type="component" value="Unassembled WGS sequence"/>
</dbReference>
<proteinExistence type="predicted"/>
<dbReference type="InterPro" id="IPR027396">
    <property type="entry name" value="DsrEFH-like"/>
</dbReference>
<keyword evidence="2" id="KW-1185">Reference proteome</keyword>
<dbReference type="Pfam" id="PF13686">
    <property type="entry name" value="DrsE_2"/>
    <property type="match status" value="1"/>
</dbReference>
<dbReference type="RefSeq" id="WP_184340352.1">
    <property type="nucleotide sequence ID" value="NZ_JACHIG010000006.1"/>
</dbReference>
<dbReference type="AlphaFoldDB" id="A0A7W8DKR6"/>
<reference evidence="1 2" key="1">
    <citation type="submission" date="2020-08" db="EMBL/GenBank/DDBJ databases">
        <title>Genomic Encyclopedia of Type Strains, Phase IV (KMG-IV): sequencing the most valuable type-strain genomes for metagenomic binning, comparative biology and taxonomic classification.</title>
        <authorList>
            <person name="Goeker M."/>
        </authorList>
    </citation>
    <scope>NUCLEOTIDE SEQUENCE [LARGE SCALE GENOMIC DNA]</scope>
    <source>
        <strain evidence="1 2">DSM 12252</strain>
    </source>
</reference>
<protein>
    <submittedName>
        <fullName evidence="1">Peroxiredoxin family protein</fullName>
    </submittedName>
</protein>
<comment type="caution">
    <text evidence="1">The sequence shown here is derived from an EMBL/GenBank/DDBJ whole genome shotgun (WGS) entry which is preliminary data.</text>
</comment>
<sequence length="175" mass="19066">MSTPDDKQPVKKICIIVSRGSLDGIYPALIMANGARMEGIEASLFFTFFGLNGLANKTLDHMKVSTVGNAALNMAMPMLGMPMTMPFPTWMGALPGVSAFATSLMNREMEKLDIPPVREFLELISDSGGKIFACKLAMDMFKLKKEDLMDRVDGVLTVGQFYEESAGAGTHILFT</sequence>
<evidence type="ECO:0000313" key="1">
    <source>
        <dbReference type="EMBL" id="MBB5033422.1"/>
    </source>
</evidence>
<dbReference type="PANTHER" id="PTHR34655">
    <property type="entry name" value="CONSERVED WITHIN P. AEROPHILUM"/>
    <property type="match status" value="1"/>
</dbReference>
<evidence type="ECO:0000313" key="2">
    <source>
        <dbReference type="Proteomes" id="UP000590740"/>
    </source>
</evidence>
<dbReference type="InterPro" id="IPR032836">
    <property type="entry name" value="DsrE2-like"/>
</dbReference>
<name>A0A7W8DKR6_9BACT</name>
<dbReference type="SUPFAM" id="SSF75169">
    <property type="entry name" value="DsrEFH-like"/>
    <property type="match status" value="1"/>
</dbReference>
<dbReference type="EMBL" id="JACHIG010000006">
    <property type="protein sequence ID" value="MBB5033422.1"/>
    <property type="molecule type" value="Genomic_DNA"/>
</dbReference>
<accession>A0A7W8DKR6</accession>
<dbReference type="PANTHER" id="PTHR34655:SF2">
    <property type="entry name" value="PEROXIREDOXIN FAMILY PROTEIN"/>
    <property type="match status" value="1"/>
</dbReference>
<gene>
    <name evidence="1" type="ORF">HNQ65_003010</name>
</gene>
<dbReference type="Gene3D" id="3.40.1260.10">
    <property type="entry name" value="DsrEFH-like"/>
    <property type="match status" value="1"/>
</dbReference>
<organism evidence="1 2">
    <name type="scientific">Prosthecobacter vanneervenii</name>
    <dbReference type="NCBI Taxonomy" id="48466"/>
    <lineage>
        <taxon>Bacteria</taxon>
        <taxon>Pseudomonadati</taxon>
        <taxon>Verrucomicrobiota</taxon>
        <taxon>Verrucomicrobiia</taxon>
        <taxon>Verrucomicrobiales</taxon>
        <taxon>Verrucomicrobiaceae</taxon>
        <taxon>Prosthecobacter</taxon>
    </lineage>
</organism>